<name>A0A652YVX2_NOCGL</name>
<sequence>MLGSARVRALLALGMVLGTGAVGTMAAWTDTATATSGAFSTGTINLQLNNAEGNPTAYAFTALTKANMSPGQSIAAMLSVQNKGSVAFTYTANTTSTTSTLAPYLKVSTYSGGTAANASNVGTCSGTSIIANTSLVNGGTSANIIGTRSLPATSGVDDICFLVTLDAAAPSTVQGTTVTVTFNFTATSV</sequence>
<reference evidence="2" key="1">
    <citation type="submission" date="2019-07" db="EMBL/GenBank/DDBJ databases">
        <title>Genomic Encyclopedia of Type Strains, Phase IV (KMG-IV): sequencing the most valuable type-strain genomes for metagenomic binning, comparative biology and taxonomic classification.</title>
        <authorList>
            <person name="Goeker M."/>
        </authorList>
    </citation>
    <scope>NUCLEOTIDE SEQUENCE</scope>
    <source>
        <strain evidence="2">DSM 44596</strain>
    </source>
</reference>
<dbReference type="EMBL" id="VNIQ01000001">
    <property type="protein sequence ID" value="TYQ07826.1"/>
    <property type="molecule type" value="Genomic_DNA"/>
</dbReference>
<proteinExistence type="predicted"/>
<keyword evidence="1" id="KW-0732">Signal</keyword>
<gene>
    <name evidence="2" type="ORF">FNL38_101191</name>
</gene>
<feature type="signal peptide" evidence="1">
    <location>
        <begin position="1"/>
        <end position="26"/>
    </location>
</feature>
<feature type="chain" id="PRO_5024937528" evidence="1">
    <location>
        <begin position="27"/>
        <end position="189"/>
    </location>
</feature>
<dbReference type="AlphaFoldDB" id="A0A652YVX2"/>
<dbReference type="NCBIfam" id="TIGR04088">
    <property type="entry name" value="cognate_SipW"/>
    <property type="match status" value="1"/>
</dbReference>
<organism evidence="2">
    <name type="scientific">Nocardia globerula</name>
    <dbReference type="NCBI Taxonomy" id="1818"/>
    <lineage>
        <taxon>Bacteria</taxon>
        <taxon>Bacillati</taxon>
        <taxon>Actinomycetota</taxon>
        <taxon>Actinomycetes</taxon>
        <taxon>Mycobacteriales</taxon>
        <taxon>Nocardiaceae</taxon>
        <taxon>Nocardia</taxon>
    </lineage>
</organism>
<dbReference type="InterPro" id="IPR023833">
    <property type="entry name" value="Signal_pept_SipW-depend-type"/>
</dbReference>
<evidence type="ECO:0000256" key="1">
    <source>
        <dbReference type="SAM" id="SignalP"/>
    </source>
</evidence>
<accession>A0A652YVX2</accession>
<protein>
    <submittedName>
        <fullName evidence="2">Putative ribosomally synthesized peptide with SipW-like signal peptide</fullName>
    </submittedName>
</protein>
<comment type="caution">
    <text evidence="2">The sequence shown here is derived from an EMBL/GenBank/DDBJ whole genome shotgun (WGS) entry which is preliminary data.</text>
</comment>
<evidence type="ECO:0000313" key="2">
    <source>
        <dbReference type="EMBL" id="TYQ07826.1"/>
    </source>
</evidence>